<comment type="caution">
    <text evidence="6">The sequence shown here is derived from an EMBL/GenBank/DDBJ whole genome shotgun (WGS) entry which is preliminary data.</text>
</comment>
<protein>
    <submittedName>
        <fullName evidence="6">LysR family transcriptional regulator</fullName>
    </submittedName>
</protein>
<reference evidence="6" key="1">
    <citation type="journal article" date="2019" name="Microbiol. Resour. Announc.">
        <title>Draft Genomic Sequences of Streptomyces misionensis and Streptomyces albidoflavus, bacteria applied for phytopathogen biocontrol.</title>
        <authorList>
            <person name="Pylro V."/>
            <person name="Dias A."/>
            <person name="Andreote F."/>
            <person name="Varani A."/>
            <person name="Andreote C."/>
            <person name="Bernardo E."/>
            <person name="Martins T."/>
        </authorList>
    </citation>
    <scope>NUCLEOTIDE SEQUENCE [LARGE SCALE GENOMIC DNA]</scope>
    <source>
        <strain evidence="6">66</strain>
    </source>
</reference>
<dbReference type="Gene3D" id="3.40.190.10">
    <property type="entry name" value="Periplasmic binding protein-like II"/>
    <property type="match status" value="2"/>
</dbReference>
<evidence type="ECO:0000256" key="1">
    <source>
        <dbReference type="ARBA" id="ARBA00009437"/>
    </source>
</evidence>
<evidence type="ECO:0000256" key="3">
    <source>
        <dbReference type="ARBA" id="ARBA00023125"/>
    </source>
</evidence>
<evidence type="ECO:0000256" key="2">
    <source>
        <dbReference type="ARBA" id="ARBA00023015"/>
    </source>
</evidence>
<keyword evidence="2" id="KW-0805">Transcription regulation</keyword>
<accession>A0A5C6JRM9</accession>
<dbReference type="SUPFAM" id="SSF46785">
    <property type="entry name" value="Winged helix' DNA-binding domain"/>
    <property type="match status" value="1"/>
</dbReference>
<comment type="similarity">
    <text evidence="1">Belongs to the LysR transcriptional regulatory family.</text>
</comment>
<dbReference type="PROSITE" id="PS50931">
    <property type="entry name" value="HTH_LYSR"/>
    <property type="match status" value="1"/>
</dbReference>
<dbReference type="PANTHER" id="PTHR30579:SF7">
    <property type="entry name" value="HTH-TYPE TRANSCRIPTIONAL REGULATOR LRHA-RELATED"/>
    <property type="match status" value="1"/>
</dbReference>
<evidence type="ECO:0000256" key="4">
    <source>
        <dbReference type="ARBA" id="ARBA00023163"/>
    </source>
</evidence>
<proteinExistence type="inferred from homology"/>
<evidence type="ECO:0000313" key="7">
    <source>
        <dbReference type="Proteomes" id="UP000320481"/>
    </source>
</evidence>
<dbReference type="GO" id="GO:0003700">
    <property type="term" value="F:DNA-binding transcription factor activity"/>
    <property type="evidence" value="ECO:0007669"/>
    <property type="project" value="InterPro"/>
</dbReference>
<dbReference type="InterPro" id="IPR000847">
    <property type="entry name" value="LysR_HTH_N"/>
</dbReference>
<organism evidence="6 7">
    <name type="scientific">Streptomyces misionensis</name>
    <dbReference type="NCBI Taxonomy" id="67331"/>
    <lineage>
        <taxon>Bacteria</taxon>
        <taxon>Bacillati</taxon>
        <taxon>Actinomycetota</taxon>
        <taxon>Actinomycetes</taxon>
        <taxon>Kitasatosporales</taxon>
        <taxon>Streptomycetaceae</taxon>
        <taxon>Streptomyces</taxon>
    </lineage>
</organism>
<dbReference type="PANTHER" id="PTHR30579">
    <property type="entry name" value="TRANSCRIPTIONAL REGULATOR"/>
    <property type="match status" value="1"/>
</dbReference>
<dbReference type="InterPro" id="IPR005119">
    <property type="entry name" value="LysR_subst-bd"/>
</dbReference>
<evidence type="ECO:0000313" key="6">
    <source>
        <dbReference type="EMBL" id="TWV43588.1"/>
    </source>
</evidence>
<keyword evidence="4" id="KW-0804">Transcription</keyword>
<feature type="domain" description="HTH lysR-type" evidence="5">
    <location>
        <begin position="12"/>
        <end position="69"/>
    </location>
</feature>
<dbReference type="GO" id="GO:0003677">
    <property type="term" value="F:DNA binding"/>
    <property type="evidence" value="ECO:0007669"/>
    <property type="project" value="UniProtKB-KW"/>
</dbReference>
<dbReference type="Gene3D" id="1.10.10.10">
    <property type="entry name" value="Winged helix-like DNA-binding domain superfamily/Winged helix DNA-binding domain"/>
    <property type="match status" value="1"/>
</dbReference>
<dbReference type="Pfam" id="PF03466">
    <property type="entry name" value="LysR_substrate"/>
    <property type="match status" value="1"/>
</dbReference>
<dbReference type="Pfam" id="PF00126">
    <property type="entry name" value="HTH_1"/>
    <property type="match status" value="1"/>
</dbReference>
<gene>
    <name evidence="6" type="ORF">FRZ03_18270</name>
</gene>
<dbReference type="Proteomes" id="UP000320481">
    <property type="component" value="Unassembled WGS sequence"/>
</dbReference>
<keyword evidence="3" id="KW-0238">DNA-binding</keyword>
<keyword evidence="7" id="KW-1185">Reference proteome</keyword>
<dbReference type="InterPro" id="IPR050176">
    <property type="entry name" value="LTTR"/>
</dbReference>
<dbReference type="InterPro" id="IPR036390">
    <property type="entry name" value="WH_DNA-bd_sf"/>
</dbReference>
<dbReference type="PRINTS" id="PR00039">
    <property type="entry name" value="HTHLYSR"/>
</dbReference>
<sequence>MSSERTITSRNLDVNQLRTLSTIVETGSFRRAADVLALTQPAVSYHIRRLEAVLHGPVFVRTRGRLELSDAGEELLFYARKILTVNDEAMARLTAPRNGLRLTIGVSEQLEDVLQDLLAGLTRALPRITLSARIGPSEHIAARTAEQETDVAVVIGRSRDERSRALGSLRLAWYARDATRLAAGPSLPMVLPAEPCNTRTHVVGTLDGQGVPWHVAYEGPDLAGLRAATRAGLGVIGLLANNGEKWNLTPVADGVLPLHPGAVPVSFVHAPGTPADVVEAAFSVARAALHRFPLVEEPEPVL</sequence>
<dbReference type="EMBL" id="VOGW01000103">
    <property type="protein sequence ID" value="TWV43588.1"/>
    <property type="molecule type" value="Genomic_DNA"/>
</dbReference>
<dbReference type="AlphaFoldDB" id="A0A5C6JRM9"/>
<evidence type="ECO:0000259" key="5">
    <source>
        <dbReference type="PROSITE" id="PS50931"/>
    </source>
</evidence>
<dbReference type="InterPro" id="IPR036388">
    <property type="entry name" value="WH-like_DNA-bd_sf"/>
</dbReference>
<dbReference type="SUPFAM" id="SSF53850">
    <property type="entry name" value="Periplasmic binding protein-like II"/>
    <property type="match status" value="1"/>
</dbReference>
<dbReference type="RefSeq" id="WP_146466230.1">
    <property type="nucleotide sequence ID" value="NZ_VOGW01000103.1"/>
</dbReference>
<name>A0A5C6JRM9_9ACTN</name>